<dbReference type="PANTHER" id="PTHR30137:SF6">
    <property type="entry name" value="LUCIFERASE-LIKE MONOOXYGENASE"/>
    <property type="match status" value="1"/>
</dbReference>
<feature type="domain" description="Luciferase-like" evidence="1">
    <location>
        <begin position="34"/>
        <end position="76"/>
    </location>
</feature>
<accession>A0A383S8R5</accession>
<dbReference type="EC" id="1.14.-.-" evidence="2"/>
<dbReference type="AlphaFoldDB" id="A0A383S8R5"/>
<gene>
    <name evidence="2" type="ORF">PROPAUS_2217</name>
</gene>
<dbReference type="InterPro" id="IPR036661">
    <property type="entry name" value="Luciferase-like_sf"/>
</dbReference>
<sequence>MPAPTDGAGAQAQGRSDTRLSALDRLPLFLGRTEAGTLHDAARLARGVEELGFERFWVAEHHNAPYFLSSAPDTVMTQSAGPDLAHPGRQRPHIFLARDGAPIVGT</sequence>
<dbReference type="Gene3D" id="3.20.20.30">
    <property type="entry name" value="Luciferase-like domain"/>
    <property type="match status" value="1"/>
</dbReference>
<keyword evidence="2" id="KW-0560">Oxidoreductase</keyword>
<dbReference type="GO" id="GO:0005829">
    <property type="term" value="C:cytosol"/>
    <property type="evidence" value="ECO:0007669"/>
    <property type="project" value="TreeGrafter"/>
</dbReference>
<evidence type="ECO:0000313" key="3">
    <source>
        <dbReference type="Proteomes" id="UP000263928"/>
    </source>
</evidence>
<protein>
    <submittedName>
        <fullName evidence="2">Luciferase-like domain</fullName>
        <ecNumber evidence="2">1.14.-.-</ecNumber>
    </submittedName>
</protein>
<dbReference type="GO" id="GO:0016705">
    <property type="term" value="F:oxidoreductase activity, acting on paired donors, with incorporation or reduction of molecular oxygen"/>
    <property type="evidence" value="ECO:0007669"/>
    <property type="project" value="InterPro"/>
</dbReference>
<dbReference type="SUPFAM" id="SSF51679">
    <property type="entry name" value="Bacterial luciferase-like"/>
    <property type="match status" value="1"/>
</dbReference>
<evidence type="ECO:0000313" key="2">
    <source>
        <dbReference type="EMBL" id="SYZ34213.1"/>
    </source>
</evidence>
<reference evidence="3" key="1">
    <citation type="submission" date="2018-08" db="EMBL/GenBank/DDBJ databases">
        <authorList>
            <person name="Hornung B."/>
        </authorList>
    </citation>
    <scope>NUCLEOTIDE SEQUENCE [LARGE SCALE GENOMIC DNA]</scope>
</reference>
<organism evidence="2 3">
    <name type="scientific">Propionibacterium australiense</name>
    <dbReference type="NCBI Taxonomy" id="119981"/>
    <lineage>
        <taxon>Bacteria</taxon>
        <taxon>Bacillati</taxon>
        <taxon>Actinomycetota</taxon>
        <taxon>Actinomycetes</taxon>
        <taxon>Propionibacteriales</taxon>
        <taxon>Propionibacteriaceae</taxon>
        <taxon>Propionibacterium</taxon>
    </lineage>
</organism>
<dbReference type="Pfam" id="PF00296">
    <property type="entry name" value="Bac_luciferase"/>
    <property type="match status" value="1"/>
</dbReference>
<dbReference type="InterPro" id="IPR011251">
    <property type="entry name" value="Luciferase-like_dom"/>
</dbReference>
<dbReference type="PANTHER" id="PTHR30137">
    <property type="entry name" value="LUCIFERASE-LIKE MONOOXYGENASE"/>
    <property type="match status" value="1"/>
</dbReference>
<keyword evidence="3" id="KW-1185">Reference proteome</keyword>
<dbReference type="EMBL" id="UNQJ01000020">
    <property type="protein sequence ID" value="SYZ34213.1"/>
    <property type="molecule type" value="Genomic_DNA"/>
</dbReference>
<dbReference type="Proteomes" id="UP000263928">
    <property type="component" value="Unassembled WGS sequence"/>
</dbReference>
<dbReference type="RefSeq" id="WP_220451991.1">
    <property type="nucleotide sequence ID" value="NZ_LR134442.1"/>
</dbReference>
<evidence type="ECO:0000259" key="1">
    <source>
        <dbReference type="Pfam" id="PF00296"/>
    </source>
</evidence>
<proteinExistence type="predicted"/>
<dbReference type="InterPro" id="IPR050766">
    <property type="entry name" value="Bact_Lucif_Oxidored"/>
</dbReference>
<name>A0A383S8R5_9ACTN</name>